<dbReference type="EMBL" id="BMGL01000015">
    <property type="protein sequence ID" value="GGE21820.1"/>
    <property type="molecule type" value="Genomic_DNA"/>
</dbReference>
<feature type="transmembrane region" description="Helical" evidence="1">
    <location>
        <begin position="9"/>
        <end position="27"/>
    </location>
</feature>
<reference evidence="2 3" key="1">
    <citation type="journal article" date="2014" name="Int. J. Syst. Evol. Microbiol.">
        <title>Complete genome sequence of Corynebacterium casei LMG S-19264T (=DSM 44701T), isolated from a smear-ripened cheese.</title>
        <authorList>
            <consortium name="US DOE Joint Genome Institute (JGI-PGF)"/>
            <person name="Walter F."/>
            <person name="Albersmeier A."/>
            <person name="Kalinowski J."/>
            <person name="Ruckert C."/>
        </authorList>
    </citation>
    <scope>NUCLEOTIDE SEQUENCE [LARGE SCALE GENOMIC DNA]</scope>
    <source>
        <strain evidence="2 3">CGMCC 1.12925</strain>
    </source>
</reference>
<dbReference type="RefSeq" id="WP_188407073.1">
    <property type="nucleotide sequence ID" value="NZ_BMGL01000015.1"/>
</dbReference>
<comment type="caution">
    <text evidence="2">The sequence shown here is derived from an EMBL/GenBank/DDBJ whole genome shotgun (WGS) entry which is preliminary data.</text>
</comment>
<keyword evidence="1" id="KW-0812">Transmembrane</keyword>
<keyword evidence="1" id="KW-1133">Transmembrane helix</keyword>
<evidence type="ECO:0000256" key="1">
    <source>
        <dbReference type="SAM" id="Phobius"/>
    </source>
</evidence>
<feature type="transmembrane region" description="Helical" evidence="1">
    <location>
        <begin position="39"/>
        <end position="57"/>
    </location>
</feature>
<dbReference type="Proteomes" id="UP000599688">
    <property type="component" value="Unassembled WGS sequence"/>
</dbReference>
<accession>A0A917A1B3</accession>
<evidence type="ECO:0000313" key="2">
    <source>
        <dbReference type="EMBL" id="GGE21820.1"/>
    </source>
</evidence>
<evidence type="ECO:0000313" key="3">
    <source>
        <dbReference type="Proteomes" id="UP000599688"/>
    </source>
</evidence>
<keyword evidence="3" id="KW-1185">Reference proteome</keyword>
<organism evidence="2 3">
    <name type="scientific">Psychroflexus salis</name>
    <dbReference type="NCBI Taxonomy" id="1526574"/>
    <lineage>
        <taxon>Bacteria</taxon>
        <taxon>Pseudomonadati</taxon>
        <taxon>Bacteroidota</taxon>
        <taxon>Flavobacteriia</taxon>
        <taxon>Flavobacteriales</taxon>
        <taxon>Flavobacteriaceae</taxon>
        <taxon>Psychroflexus</taxon>
    </lineage>
</organism>
<dbReference type="AlphaFoldDB" id="A0A917A1B3"/>
<sequence>MIKPIYKMYFNVIVVQSILYALVFFIFETISTTNNPTRFMIFWVPVIFSVFVSLLLVKSMITRIKRNGVQEINYKNYIVSVVRNVTPPLLNKDEFRKEIEKDDILNNCNLTEIDQNRMQLIIPYSIFLTEIIFIDFEKHELKLCAKPSIWYIYGPYGGGVQKIGYLESVIQDHYKKD</sequence>
<keyword evidence="1" id="KW-0472">Membrane</keyword>
<protein>
    <submittedName>
        <fullName evidence="2">Uncharacterized protein</fullName>
    </submittedName>
</protein>
<name>A0A917A1B3_9FLAO</name>
<proteinExistence type="predicted"/>
<gene>
    <name evidence="2" type="ORF">GCM10010831_23600</name>
</gene>